<feature type="transmembrane region" description="Helical" evidence="5">
    <location>
        <begin position="173"/>
        <end position="195"/>
    </location>
</feature>
<feature type="domain" description="O-antigen ligase-related" evidence="6">
    <location>
        <begin position="211"/>
        <end position="368"/>
    </location>
</feature>
<proteinExistence type="predicted"/>
<gene>
    <name evidence="7" type="ORF">F9817_22950</name>
</gene>
<comment type="subcellular location">
    <subcellularLocation>
        <location evidence="1">Membrane</location>
        <topology evidence="1">Multi-pass membrane protein</topology>
    </subcellularLocation>
</comment>
<feature type="transmembrane region" description="Helical" evidence="5">
    <location>
        <begin position="388"/>
        <end position="406"/>
    </location>
</feature>
<dbReference type="PANTHER" id="PTHR37422">
    <property type="entry name" value="TEICHURONIC ACID BIOSYNTHESIS PROTEIN TUAE"/>
    <property type="match status" value="1"/>
</dbReference>
<dbReference type="Pfam" id="PF04932">
    <property type="entry name" value="Wzy_C"/>
    <property type="match status" value="1"/>
</dbReference>
<evidence type="ECO:0000256" key="2">
    <source>
        <dbReference type="ARBA" id="ARBA00022692"/>
    </source>
</evidence>
<feature type="transmembrane region" description="Helical" evidence="5">
    <location>
        <begin position="257"/>
        <end position="274"/>
    </location>
</feature>
<reference evidence="7 8" key="1">
    <citation type="submission" date="2019-10" db="EMBL/GenBank/DDBJ databases">
        <title>Vibrio sp. nov. isolated from a shrimp pond.</title>
        <authorList>
            <person name="Gomez-Gil B."/>
            <person name="Enciso-Ibarra J."/>
            <person name="Enciso-Ibarra K."/>
            <person name="Bolan-Mejia C."/>
        </authorList>
    </citation>
    <scope>NUCLEOTIDE SEQUENCE [LARGE SCALE GENOMIC DNA]</scope>
    <source>
        <strain evidence="7 8">CAIM 722</strain>
    </source>
</reference>
<dbReference type="Proteomes" id="UP000462621">
    <property type="component" value="Unassembled WGS sequence"/>
</dbReference>
<evidence type="ECO:0000256" key="4">
    <source>
        <dbReference type="ARBA" id="ARBA00023136"/>
    </source>
</evidence>
<organism evidence="7 8">
    <name type="scientific">Vibrio eleionomae</name>
    <dbReference type="NCBI Taxonomy" id="2653505"/>
    <lineage>
        <taxon>Bacteria</taxon>
        <taxon>Pseudomonadati</taxon>
        <taxon>Pseudomonadota</taxon>
        <taxon>Gammaproteobacteria</taxon>
        <taxon>Vibrionales</taxon>
        <taxon>Vibrionaceae</taxon>
        <taxon>Vibrio</taxon>
    </lineage>
</organism>
<feature type="transmembrane region" description="Helical" evidence="5">
    <location>
        <begin position="28"/>
        <end position="46"/>
    </location>
</feature>
<feature type="transmembrane region" description="Helical" evidence="5">
    <location>
        <begin position="418"/>
        <end position="436"/>
    </location>
</feature>
<dbReference type="RefSeq" id="WP_161158542.1">
    <property type="nucleotide sequence ID" value="NZ_WEKT01000090.1"/>
</dbReference>
<dbReference type="InterPro" id="IPR007016">
    <property type="entry name" value="O-antigen_ligase-rel_domated"/>
</dbReference>
<evidence type="ECO:0000256" key="3">
    <source>
        <dbReference type="ARBA" id="ARBA00022989"/>
    </source>
</evidence>
<evidence type="ECO:0000313" key="7">
    <source>
        <dbReference type="EMBL" id="MZI96048.1"/>
    </source>
</evidence>
<feature type="transmembrane region" description="Helical" evidence="5">
    <location>
        <begin position="227"/>
        <end position="245"/>
    </location>
</feature>
<name>A0A7X4LPZ8_9VIBR</name>
<evidence type="ECO:0000256" key="5">
    <source>
        <dbReference type="SAM" id="Phobius"/>
    </source>
</evidence>
<accession>A0A7X4LPZ8</accession>
<evidence type="ECO:0000313" key="8">
    <source>
        <dbReference type="Proteomes" id="UP000462621"/>
    </source>
</evidence>
<keyword evidence="2 5" id="KW-0812">Transmembrane</keyword>
<feature type="transmembrane region" description="Helical" evidence="5">
    <location>
        <begin position="52"/>
        <end position="68"/>
    </location>
</feature>
<feature type="transmembrane region" description="Helical" evidence="5">
    <location>
        <begin position="357"/>
        <end position="376"/>
    </location>
</feature>
<feature type="transmembrane region" description="Helical" evidence="5">
    <location>
        <begin position="134"/>
        <end position="153"/>
    </location>
</feature>
<dbReference type="EMBL" id="WEKT01000090">
    <property type="protein sequence ID" value="MZI96048.1"/>
    <property type="molecule type" value="Genomic_DNA"/>
</dbReference>
<keyword evidence="3 5" id="KW-1133">Transmembrane helix</keyword>
<keyword evidence="4 5" id="KW-0472">Membrane</keyword>
<evidence type="ECO:0000259" key="6">
    <source>
        <dbReference type="Pfam" id="PF04932"/>
    </source>
</evidence>
<evidence type="ECO:0000256" key="1">
    <source>
        <dbReference type="ARBA" id="ARBA00004141"/>
    </source>
</evidence>
<feature type="transmembrane region" description="Helical" evidence="5">
    <location>
        <begin position="202"/>
        <end position="221"/>
    </location>
</feature>
<dbReference type="GO" id="GO:0016020">
    <property type="term" value="C:membrane"/>
    <property type="evidence" value="ECO:0007669"/>
    <property type="project" value="UniProtKB-SubCell"/>
</dbReference>
<dbReference type="AlphaFoldDB" id="A0A7X4LPZ8"/>
<comment type="caution">
    <text evidence="7">The sequence shown here is derived from an EMBL/GenBank/DDBJ whole genome shotgun (WGS) entry which is preliminary data.</text>
</comment>
<keyword evidence="8" id="KW-1185">Reference proteome</keyword>
<protein>
    <recommendedName>
        <fullName evidence="6">O-antigen ligase-related domain-containing protein</fullName>
    </recommendedName>
</protein>
<dbReference type="PANTHER" id="PTHR37422:SF13">
    <property type="entry name" value="LIPOPOLYSACCHARIDE BIOSYNTHESIS PROTEIN PA4999-RELATED"/>
    <property type="match status" value="1"/>
</dbReference>
<dbReference type="InterPro" id="IPR051533">
    <property type="entry name" value="WaaL-like"/>
</dbReference>
<sequence length="446" mass="50697">MEYTTTMNNAVTTSSPNKFVQFYDGPKMGMFMLALLLLTTLITVGFEDAGRVLNTVFMVLSIPLLWLKRHRLYKDPMVKLLGAVLIIQVMSWLNGLHYHPDFVKDSPSLDRLSKLFSFIFVAYWLKGSPKAVKWLMVIFTLGVAIGALVAPDFQQQLARAMVGQRADFSIKNAQFTAMFAGVGMLICALCLYWSIKSQHLKVLKSVLSILGFSILTWLFIVSQARQAWLGMAAALAILPIALAVVNPHYRGKKLLGFYLIIAIMGGLFSTSSIVEKRLNKENSVMETILRGDWQHIPMTSVGIRFNSWIDASKWISAHPILGNSDEAIKQVIKQSDKFSEELKERFGHLHNFHIETLVAYGIVGLIAIYSLYYWWVRSIFLAMKEKPELKSFTVFALIYLTFWLVINCFETFSSRTYGVYTHTIIFGCIYTFYLTSSLERSEQTEL</sequence>